<proteinExistence type="inferred from homology"/>
<dbReference type="KEGG" id="azz:DEW08_26655"/>
<evidence type="ECO:0000313" key="6">
    <source>
        <dbReference type="EMBL" id="AWK89589.1"/>
    </source>
</evidence>
<keyword evidence="6" id="KW-0614">Plasmid</keyword>
<evidence type="ECO:0000313" key="7">
    <source>
        <dbReference type="Proteomes" id="UP000245629"/>
    </source>
</evidence>
<sequence length="310" mass="32468">MPVAPVDAAVRTLPPSAAFMAGRDGHAIGNRLAHLAYRSLLREVLLTPKPGLVDRRNTGSHRDMDLASFLASARAVTPWFRRFFACGLAGCTVPADLFLPGIRGHGLACERDMLRATGGVNTHKGSIFAFGLLCAAAGRLVGQGRALAVEPLCGEVAAICTGVVDELRRPGEAGTAGEHLYRRYGLTGARGEAASGFATVRTHALPAFDRLRASGADAATALHAALLELMAFNSDTNVVARGGPEGLAFLQGEAQRLRRAGGVAAPGYLRRLAALDDEAIRRNLSPGGSADLLAVTWFLSRLPAVSVSRS</sequence>
<dbReference type="GO" id="GO:0051191">
    <property type="term" value="P:prosthetic group biosynthetic process"/>
    <property type="evidence" value="ECO:0007669"/>
    <property type="project" value="TreeGrafter"/>
</dbReference>
<evidence type="ECO:0000256" key="1">
    <source>
        <dbReference type="ARBA" id="ARBA00001210"/>
    </source>
</evidence>
<dbReference type="PANTHER" id="PTHR30201:SF2">
    <property type="entry name" value="2-(5''-TRIPHOSPHORIBOSYL)-3'-DEPHOSPHOCOENZYME-A SYNTHASE"/>
    <property type="match status" value="1"/>
</dbReference>
<dbReference type="Pfam" id="PF01874">
    <property type="entry name" value="CitG"/>
    <property type="match status" value="1"/>
</dbReference>
<keyword evidence="3 5" id="KW-0547">Nucleotide-binding</keyword>
<dbReference type="GO" id="GO:0005524">
    <property type="term" value="F:ATP binding"/>
    <property type="evidence" value="ECO:0007669"/>
    <property type="project" value="UniProtKB-KW"/>
</dbReference>
<dbReference type="GO" id="GO:0046917">
    <property type="term" value="F:triphosphoribosyl-dephospho-CoA synthase activity"/>
    <property type="evidence" value="ECO:0007669"/>
    <property type="project" value="UniProtKB-UniRule"/>
</dbReference>
<dbReference type="NCBIfam" id="TIGR03125">
    <property type="entry name" value="citrate_citG"/>
    <property type="match status" value="1"/>
</dbReference>
<dbReference type="Gene3D" id="1.10.4200.10">
    <property type="entry name" value="Triphosphoribosyl-dephospho-CoA protein"/>
    <property type="match status" value="1"/>
</dbReference>
<evidence type="ECO:0000256" key="2">
    <source>
        <dbReference type="ARBA" id="ARBA00022679"/>
    </source>
</evidence>
<dbReference type="RefSeq" id="WP_109333033.1">
    <property type="nucleotide sequence ID" value="NZ_CP029357.1"/>
</dbReference>
<dbReference type="PANTHER" id="PTHR30201">
    <property type="entry name" value="TRIPHOSPHORIBOSYL-DEPHOSPHO-COA SYNTHASE"/>
    <property type="match status" value="1"/>
</dbReference>
<comment type="catalytic activity">
    <reaction evidence="1 5">
        <text>3'-dephospho-CoA + ATP = 2'-(5''-triphospho-alpha-D-ribosyl)-3'-dephospho-CoA + adenine</text>
        <dbReference type="Rhea" id="RHEA:15117"/>
        <dbReference type="ChEBI" id="CHEBI:16708"/>
        <dbReference type="ChEBI" id="CHEBI:30616"/>
        <dbReference type="ChEBI" id="CHEBI:57328"/>
        <dbReference type="ChEBI" id="CHEBI:61378"/>
        <dbReference type="EC" id="2.4.2.52"/>
    </reaction>
</comment>
<reference evidence="7" key="1">
    <citation type="submission" date="2018-05" db="EMBL/GenBank/DDBJ databases">
        <title>Azospirillum thermophila sp. nov., a novel isolated from hot spring.</title>
        <authorList>
            <person name="Zhao Z."/>
        </authorList>
    </citation>
    <scope>NUCLEOTIDE SEQUENCE [LARGE SCALE GENOMIC DNA]</scope>
    <source>
        <strain evidence="7">CFH 70021</strain>
        <plasmid evidence="7">unnamed2</plasmid>
    </source>
</reference>
<dbReference type="InterPro" id="IPR002736">
    <property type="entry name" value="CitG"/>
</dbReference>
<name>A0A2S2CYN3_9PROT</name>
<dbReference type="EC" id="2.4.2.52" evidence="5"/>
<organism evidence="6 7">
    <name type="scientific">Azospirillum thermophilum</name>
    <dbReference type="NCBI Taxonomy" id="2202148"/>
    <lineage>
        <taxon>Bacteria</taxon>
        <taxon>Pseudomonadati</taxon>
        <taxon>Pseudomonadota</taxon>
        <taxon>Alphaproteobacteria</taxon>
        <taxon>Rhodospirillales</taxon>
        <taxon>Azospirillaceae</taxon>
        <taxon>Azospirillum</taxon>
    </lineage>
</organism>
<evidence type="ECO:0000256" key="3">
    <source>
        <dbReference type="ARBA" id="ARBA00022741"/>
    </source>
</evidence>
<keyword evidence="4 5" id="KW-0067">ATP-binding</keyword>
<comment type="similarity">
    <text evidence="5">Belongs to the CitG/MdcB family.</text>
</comment>
<accession>A0A2S2CYN3</accession>
<dbReference type="InterPro" id="IPR017551">
    <property type="entry name" value="TriPribosyl-deP-CoA_syn_CitG"/>
</dbReference>
<gene>
    <name evidence="5 6" type="primary">citG</name>
    <name evidence="6" type="ORF">DEW08_26655</name>
</gene>
<keyword evidence="7" id="KW-1185">Reference proteome</keyword>
<dbReference type="OrthoDB" id="114886at2"/>
<dbReference type="HAMAP" id="MF_00397">
    <property type="entry name" value="CitG"/>
    <property type="match status" value="1"/>
</dbReference>
<protein>
    <recommendedName>
        <fullName evidence="5">Probable 2-(5''-triphosphoribosyl)-3'-dephosphocoenzyme-A synthase</fullName>
        <shortName evidence="5">2-(5''-triphosphoribosyl)-3'-dephospho-CoA synthase</shortName>
        <ecNumber evidence="5">2.4.2.52</ecNumber>
    </recommendedName>
</protein>
<dbReference type="AlphaFoldDB" id="A0A2S2CYN3"/>
<dbReference type="Proteomes" id="UP000245629">
    <property type="component" value="Plasmid unnamed2"/>
</dbReference>
<keyword evidence="2 5" id="KW-0808">Transferase</keyword>
<evidence type="ECO:0000256" key="5">
    <source>
        <dbReference type="HAMAP-Rule" id="MF_00397"/>
    </source>
</evidence>
<dbReference type="EMBL" id="CP029357">
    <property type="protein sequence ID" value="AWK89589.1"/>
    <property type="molecule type" value="Genomic_DNA"/>
</dbReference>
<evidence type="ECO:0000256" key="4">
    <source>
        <dbReference type="ARBA" id="ARBA00022840"/>
    </source>
</evidence>
<geneLocation type="plasmid" evidence="6 7">
    <name>unnamed2</name>
</geneLocation>